<feature type="compositionally biased region" description="Basic and acidic residues" evidence="1">
    <location>
        <begin position="221"/>
        <end position="246"/>
    </location>
</feature>
<proteinExistence type="predicted"/>
<dbReference type="EMBL" id="CP000496">
    <property type="protein sequence ID" value="ABN64592.2"/>
    <property type="molecule type" value="Genomic_DNA"/>
</dbReference>
<evidence type="ECO:0000256" key="1">
    <source>
        <dbReference type="SAM" id="MobiDB-lite"/>
    </source>
</evidence>
<dbReference type="KEGG" id="pic:PICST_54653"/>
<reference evidence="2 3" key="1">
    <citation type="journal article" date="2007" name="Nat. Biotechnol.">
        <title>Genome sequence of the lignocellulose-bioconverting and xylose-fermenting yeast Pichia stipitis.</title>
        <authorList>
            <person name="Jeffries T.W."/>
            <person name="Grigoriev I.V."/>
            <person name="Grimwood J."/>
            <person name="Laplaza J.M."/>
            <person name="Aerts A."/>
            <person name="Salamov A."/>
            <person name="Schmutz J."/>
            <person name="Lindquist E."/>
            <person name="Dehal P."/>
            <person name="Shapiro H."/>
            <person name="Jin Y.S."/>
            <person name="Passoth V."/>
            <person name="Richardson P.M."/>
        </authorList>
    </citation>
    <scope>NUCLEOTIDE SEQUENCE [LARGE SCALE GENOMIC DNA]</scope>
    <source>
        <strain evidence="3">ATCC 58785 / CBS 6054 / NBRC 10063 / NRRL Y-11545</strain>
    </source>
</reference>
<dbReference type="GO" id="GO:0032040">
    <property type="term" value="C:small-subunit processome"/>
    <property type="evidence" value="ECO:0007669"/>
    <property type="project" value="EnsemblFungi"/>
</dbReference>
<feature type="region of interest" description="Disordered" evidence="1">
    <location>
        <begin position="137"/>
        <end position="348"/>
    </location>
</feature>
<dbReference type="HOGENOM" id="CLU_065858_0_0_1"/>
<dbReference type="InParanoid" id="A3LQ07"/>
<organism evidence="2 3">
    <name type="scientific">Scheffersomyces stipitis (strain ATCC 58785 / CBS 6054 / NBRC 10063 / NRRL Y-11545)</name>
    <name type="common">Yeast</name>
    <name type="synonym">Pichia stipitis</name>
    <dbReference type="NCBI Taxonomy" id="322104"/>
    <lineage>
        <taxon>Eukaryota</taxon>
        <taxon>Fungi</taxon>
        <taxon>Dikarya</taxon>
        <taxon>Ascomycota</taxon>
        <taxon>Saccharomycotina</taxon>
        <taxon>Pichiomycetes</taxon>
        <taxon>Debaryomycetaceae</taxon>
        <taxon>Scheffersomyces</taxon>
    </lineage>
</organism>
<dbReference type="InterPro" id="IPR007146">
    <property type="entry name" value="Sas10/Utp3/C1D"/>
</dbReference>
<dbReference type="OrthoDB" id="203440at2759"/>
<protein>
    <submittedName>
        <fullName evidence="2">Nucleolar protein required for ribosomal RNA processing</fullName>
    </submittedName>
</protein>
<dbReference type="Proteomes" id="UP000002258">
    <property type="component" value="Chromosome 2"/>
</dbReference>
<feature type="compositionally biased region" description="Basic and acidic residues" evidence="1">
    <location>
        <begin position="137"/>
        <end position="152"/>
    </location>
</feature>
<dbReference type="Pfam" id="PF04000">
    <property type="entry name" value="Sas10_Utp3"/>
    <property type="match status" value="1"/>
</dbReference>
<dbReference type="PANTHER" id="PTHR13237">
    <property type="entry name" value="SOMETHING ABOUT SILENCING PROTEIN 10-RELATED"/>
    <property type="match status" value="1"/>
</dbReference>
<dbReference type="GO" id="GO:0000480">
    <property type="term" value="P:endonucleolytic cleavage in 5'-ETS of tricistronic rRNA transcript (SSU-rRNA, 5.8S rRNA, LSU-rRNA)"/>
    <property type="evidence" value="ECO:0007669"/>
    <property type="project" value="EnsemblFungi"/>
</dbReference>
<dbReference type="STRING" id="322104.A3LQ07"/>
<dbReference type="GO" id="GO:0000447">
    <property type="term" value="P:endonucleolytic cleavage in ITS1 to separate SSU-rRNA from 5.8S rRNA and LSU-rRNA from tricistronic rRNA transcript (SSU-rRNA, 5.8S rRNA, LSU-rRNA)"/>
    <property type="evidence" value="ECO:0007669"/>
    <property type="project" value="EnsemblFungi"/>
</dbReference>
<gene>
    <name evidence="2" type="ORF">PICST_54653</name>
</gene>
<feature type="compositionally biased region" description="Polar residues" evidence="1">
    <location>
        <begin position="247"/>
        <end position="257"/>
    </location>
</feature>
<dbReference type="OMA" id="RHTKSER"/>
<dbReference type="eggNOG" id="KOG3117">
    <property type="taxonomic scope" value="Eukaryota"/>
</dbReference>
<dbReference type="FunCoup" id="A3LQ07">
    <property type="interactions" value="1156"/>
</dbReference>
<dbReference type="PANTHER" id="PTHR13237:SF9">
    <property type="entry name" value="NEUROGUIDIN"/>
    <property type="match status" value="1"/>
</dbReference>
<evidence type="ECO:0000313" key="2">
    <source>
        <dbReference type="EMBL" id="ABN64592.2"/>
    </source>
</evidence>
<feature type="compositionally biased region" description="Polar residues" evidence="1">
    <location>
        <begin position="318"/>
        <end position="330"/>
    </location>
</feature>
<accession>A3LQ07</accession>
<evidence type="ECO:0000313" key="3">
    <source>
        <dbReference type="Proteomes" id="UP000002258"/>
    </source>
</evidence>
<feature type="compositionally biased region" description="Basic and acidic residues" evidence="1">
    <location>
        <begin position="261"/>
        <end position="286"/>
    </location>
</feature>
<dbReference type="AlphaFoldDB" id="A3LQ07"/>
<sequence length="348" mass="39233">MSESVDDILKGISASLQSTKTTVDELVSGVQNEESSYPQIIQSLLSKSSQQKVEGMSLLALKNNSLVSYLNNLALIVLAQLERLESHDISDIEKIREDIIKRTIVQRVTLEKGVKPLEKKLTYQLDKMVRSYTRMEADETKLEEKLKSKQENGQEGEVSDGSDSSEDEDALSYRPDAAALAKMAPKSSRSKPKSRDGDEESNEKYKPPKISAVAPPTAPQRDPDAKEKEDKNRKLQSMEEYLREQSDLPSVESSIGSTIVDHGRGGVKTQHDKQKEQEVQRYEESNFVRLPQNQTKKSFKQRRRDMANTFGGEDWSMFSETNSRNVSSGTSRKRKAGSVWDKVKKRQG</sequence>
<dbReference type="GeneID" id="4836655"/>
<dbReference type="RefSeq" id="XP_001382621.2">
    <property type="nucleotide sequence ID" value="XM_001382584.1"/>
</dbReference>
<keyword evidence="3" id="KW-1185">Reference proteome</keyword>
<name>A3LQ07_PICST</name>
<feature type="compositionally biased region" description="Acidic residues" evidence="1">
    <location>
        <begin position="157"/>
        <end position="170"/>
    </location>
</feature>